<name>A0AAN9MTW5_CANGL</name>
<sequence>MLNTKNIGKINKNLTKKQKSRIRSTPFQWIIEIVESISLFGVLVSELVNRWVGVSNGFRIHSKVIHLKPLDVCVALGLRIVGKKVPYIEREVDVENDGDCHMMYLFEGDNITSEKIQEKLDEFIGDDDVEDFVRKSIF</sequence>
<dbReference type="AlphaFoldDB" id="A0AAN9MTW5"/>
<organism evidence="1 2">
    <name type="scientific">Canavalia gladiata</name>
    <name type="common">Sword bean</name>
    <name type="synonym">Dolichos gladiatus</name>
    <dbReference type="NCBI Taxonomy" id="3824"/>
    <lineage>
        <taxon>Eukaryota</taxon>
        <taxon>Viridiplantae</taxon>
        <taxon>Streptophyta</taxon>
        <taxon>Embryophyta</taxon>
        <taxon>Tracheophyta</taxon>
        <taxon>Spermatophyta</taxon>
        <taxon>Magnoliopsida</taxon>
        <taxon>eudicotyledons</taxon>
        <taxon>Gunneridae</taxon>
        <taxon>Pentapetalae</taxon>
        <taxon>rosids</taxon>
        <taxon>fabids</taxon>
        <taxon>Fabales</taxon>
        <taxon>Fabaceae</taxon>
        <taxon>Papilionoideae</taxon>
        <taxon>50 kb inversion clade</taxon>
        <taxon>NPAAA clade</taxon>
        <taxon>indigoferoid/millettioid clade</taxon>
        <taxon>Phaseoleae</taxon>
        <taxon>Canavalia</taxon>
    </lineage>
</organism>
<comment type="caution">
    <text evidence="1">The sequence shown here is derived from an EMBL/GenBank/DDBJ whole genome shotgun (WGS) entry which is preliminary data.</text>
</comment>
<protein>
    <submittedName>
        <fullName evidence="1">Uncharacterized protein</fullName>
    </submittedName>
</protein>
<proteinExistence type="predicted"/>
<dbReference type="EMBL" id="JAYMYQ010000001">
    <property type="protein sequence ID" value="KAK7360930.1"/>
    <property type="molecule type" value="Genomic_DNA"/>
</dbReference>
<dbReference type="Proteomes" id="UP001367508">
    <property type="component" value="Unassembled WGS sequence"/>
</dbReference>
<evidence type="ECO:0000313" key="2">
    <source>
        <dbReference type="Proteomes" id="UP001367508"/>
    </source>
</evidence>
<keyword evidence="2" id="KW-1185">Reference proteome</keyword>
<evidence type="ECO:0000313" key="1">
    <source>
        <dbReference type="EMBL" id="KAK7360930.1"/>
    </source>
</evidence>
<accession>A0AAN9MTW5</accession>
<gene>
    <name evidence="1" type="ORF">VNO77_02948</name>
</gene>
<reference evidence="1 2" key="1">
    <citation type="submission" date="2024-01" db="EMBL/GenBank/DDBJ databases">
        <title>The genomes of 5 underutilized Papilionoideae crops provide insights into root nodulation and disease resistanc.</title>
        <authorList>
            <person name="Jiang F."/>
        </authorList>
    </citation>
    <scope>NUCLEOTIDE SEQUENCE [LARGE SCALE GENOMIC DNA]</scope>
    <source>
        <strain evidence="1">LVBAO_FW01</strain>
        <tissue evidence="1">Leaves</tissue>
    </source>
</reference>